<comment type="caution">
    <text evidence="1">The sequence shown here is derived from an EMBL/GenBank/DDBJ whole genome shotgun (WGS) entry which is preliminary data.</text>
</comment>
<accession>X1GTY5</accession>
<gene>
    <name evidence="1" type="ORF">S03H2_19357</name>
</gene>
<dbReference type="AlphaFoldDB" id="X1GTY5"/>
<evidence type="ECO:0000313" key="1">
    <source>
        <dbReference type="EMBL" id="GAH45059.1"/>
    </source>
</evidence>
<organism evidence="1">
    <name type="scientific">marine sediment metagenome</name>
    <dbReference type="NCBI Taxonomy" id="412755"/>
    <lineage>
        <taxon>unclassified sequences</taxon>
        <taxon>metagenomes</taxon>
        <taxon>ecological metagenomes</taxon>
    </lineage>
</organism>
<name>X1GTY5_9ZZZZ</name>
<reference evidence="1" key="1">
    <citation type="journal article" date="2014" name="Front. Microbiol.">
        <title>High frequency of phylogenetically diverse reductive dehalogenase-homologous genes in deep subseafloor sedimentary metagenomes.</title>
        <authorList>
            <person name="Kawai M."/>
            <person name="Futagami T."/>
            <person name="Toyoda A."/>
            <person name="Takaki Y."/>
            <person name="Nishi S."/>
            <person name="Hori S."/>
            <person name="Arai W."/>
            <person name="Tsubouchi T."/>
            <person name="Morono Y."/>
            <person name="Uchiyama I."/>
            <person name="Ito T."/>
            <person name="Fujiyama A."/>
            <person name="Inagaki F."/>
            <person name="Takami H."/>
        </authorList>
    </citation>
    <scope>NUCLEOTIDE SEQUENCE</scope>
    <source>
        <strain evidence="1">Expedition CK06-06</strain>
    </source>
</reference>
<proteinExistence type="predicted"/>
<sequence>MIHQEKVGLIKESLVEMIHVADYAIKYKKIDRKKWGLNAGNGILGFPTSIILFSAIDCIGSVFAGNKNFKIQIDGQQREIKTTSQHIYILNSKYFNFDLAQIDLDNIYNNVRSTLTHNSLIPDGYHLQIGENECKQQLTMHRKWQIRVHRF</sequence>
<dbReference type="EMBL" id="BARU01010105">
    <property type="protein sequence ID" value="GAH45059.1"/>
    <property type="molecule type" value="Genomic_DNA"/>
</dbReference>
<protein>
    <submittedName>
        <fullName evidence="1">Uncharacterized protein</fullName>
    </submittedName>
</protein>